<evidence type="ECO:0000256" key="1">
    <source>
        <dbReference type="ARBA" id="ARBA00010211"/>
    </source>
</evidence>
<name>A0A1I5GVZ7_9HYPH</name>
<evidence type="ECO:0000256" key="2">
    <source>
        <dbReference type="ARBA" id="ARBA00022723"/>
    </source>
</evidence>
<organism evidence="4 5">
    <name type="scientific">Cohaesibacter marisflavi</name>
    <dbReference type="NCBI Taxonomy" id="655353"/>
    <lineage>
        <taxon>Bacteria</taxon>
        <taxon>Pseudomonadati</taxon>
        <taxon>Pseudomonadota</taxon>
        <taxon>Alphaproteobacteria</taxon>
        <taxon>Hyphomicrobiales</taxon>
        <taxon>Cohaesibacteraceae</taxon>
    </lineage>
</organism>
<dbReference type="Proteomes" id="UP000199236">
    <property type="component" value="Unassembled WGS sequence"/>
</dbReference>
<dbReference type="GO" id="GO:0046872">
    <property type="term" value="F:metal ion binding"/>
    <property type="evidence" value="ECO:0007669"/>
    <property type="project" value="UniProtKB-KW"/>
</dbReference>
<gene>
    <name evidence="4" type="ORF">SAMN04488056_105188</name>
</gene>
<dbReference type="AlphaFoldDB" id="A0A1I5GVZ7"/>
<dbReference type="Pfam" id="PF01557">
    <property type="entry name" value="FAA_hydrolase"/>
    <property type="match status" value="1"/>
</dbReference>
<dbReference type="STRING" id="655353.SAMN04488056_105188"/>
<sequence>MKLFRYGEEGAEKPAILDADGIGRDLSAHMDDLGPDELSPYALKTIADLDLAALPKVPEGVRIAPCIGNVRRIFCIGVNYSDHAAEVGIEPPENPIVFMKACEPTGANDAVMLPKGSSHTDWEVELGVVINQTVRHISEEDALDAVAGYCVVNDISERDFQNNHGGQWIKGKSCDGFGPIGPWLVTRDEIADPQKLDLWLDVNGEAKQRGTTARMIFTVPQIIAHLSRFITLHAGDIITTGTPPGVGMGMTPPQFLKAGDEVRLGVEGLGEQCQKVVAYSK</sequence>
<dbReference type="PANTHER" id="PTHR42796">
    <property type="entry name" value="FUMARYLACETOACETATE HYDROLASE DOMAIN-CONTAINING PROTEIN 2A-RELATED"/>
    <property type="match status" value="1"/>
</dbReference>
<dbReference type="GO" id="GO:0016829">
    <property type="term" value="F:lyase activity"/>
    <property type="evidence" value="ECO:0007669"/>
    <property type="project" value="UniProtKB-KW"/>
</dbReference>
<dbReference type="EMBL" id="FOVR01000005">
    <property type="protein sequence ID" value="SFO39751.1"/>
    <property type="molecule type" value="Genomic_DNA"/>
</dbReference>
<proteinExistence type="inferred from homology"/>
<dbReference type="InterPro" id="IPR036663">
    <property type="entry name" value="Fumarylacetoacetase_C_sf"/>
</dbReference>
<evidence type="ECO:0000259" key="3">
    <source>
        <dbReference type="Pfam" id="PF01557"/>
    </source>
</evidence>
<comment type="similarity">
    <text evidence="1">Belongs to the FAH family.</text>
</comment>
<dbReference type="SUPFAM" id="SSF56529">
    <property type="entry name" value="FAH"/>
    <property type="match status" value="1"/>
</dbReference>
<dbReference type="GO" id="GO:0019752">
    <property type="term" value="P:carboxylic acid metabolic process"/>
    <property type="evidence" value="ECO:0007669"/>
    <property type="project" value="UniProtKB-ARBA"/>
</dbReference>
<dbReference type="GO" id="GO:0016853">
    <property type="term" value="F:isomerase activity"/>
    <property type="evidence" value="ECO:0007669"/>
    <property type="project" value="UniProtKB-ARBA"/>
</dbReference>
<dbReference type="FunFam" id="3.90.850.10:FF:000002">
    <property type="entry name" value="2-hydroxyhepta-2,4-diene-1,7-dioate isomerase"/>
    <property type="match status" value="1"/>
</dbReference>
<dbReference type="PANTHER" id="PTHR42796:SF4">
    <property type="entry name" value="FUMARYLACETOACETATE HYDROLASE DOMAIN-CONTAINING PROTEIN 2A"/>
    <property type="match status" value="1"/>
</dbReference>
<keyword evidence="4" id="KW-0456">Lyase</keyword>
<accession>A0A1I5GVZ7</accession>
<evidence type="ECO:0000313" key="4">
    <source>
        <dbReference type="EMBL" id="SFO39751.1"/>
    </source>
</evidence>
<keyword evidence="5" id="KW-1185">Reference proteome</keyword>
<feature type="domain" description="Fumarylacetoacetase-like C-terminal" evidence="3">
    <location>
        <begin position="73"/>
        <end position="277"/>
    </location>
</feature>
<dbReference type="Gene3D" id="3.90.850.10">
    <property type="entry name" value="Fumarylacetoacetase-like, C-terminal domain"/>
    <property type="match status" value="1"/>
</dbReference>
<dbReference type="RefSeq" id="WP_090072536.1">
    <property type="nucleotide sequence ID" value="NZ_FOVR01000005.1"/>
</dbReference>
<evidence type="ECO:0000313" key="5">
    <source>
        <dbReference type="Proteomes" id="UP000199236"/>
    </source>
</evidence>
<dbReference type="InterPro" id="IPR011234">
    <property type="entry name" value="Fumarylacetoacetase-like_C"/>
</dbReference>
<keyword evidence="2" id="KW-0479">Metal-binding</keyword>
<dbReference type="InterPro" id="IPR051121">
    <property type="entry name" value="FAH"/>
</dbReference>
<protein>
    <submittedName>
        <fullName evidence="4">Ureidoglycolate lyase</fullName>
    </submittedName>
</protein>
<reference evidence="4 5" key="1">
    <citation type="submission" date="2016-10" db="EMBL/GenBank/DDBJ databases">
        <authorList>
            <person name="de Groot N.N."/>
        </authorList>
    </citation>
    <scope>NUCLEOTIDE SEQUENCE [LARGE SCALE GENOMIC DNA]</scope>
    <source>
        <strain evidence="4 5">CGMCC 1.9157</strain>
    </source>
</reference>
<dbReference type="OrthoDB" id="5197601at2"/>